<dbReference type="Gene3D" id="3.40.50.150">
    <property type="entry name" value="Vaccinia Virus protein VP39"/>
    <property type="match status" value="1"/>
</dbReference>
<dbReference type="Proteomes" id="UP001595616">
    <property type="component" value="Unassembled WGS sequence"/>
</dbReference>
<dbReference type="PANTHER" id="PTHR43861:SF1">
    <property type="entry name" value="TRANS-ACONITATE 2-METHYLTRANSFERASE"/>
    <property type="match status" value="1"/>
</dbReference>
<dbReference type="GO" id="GO:0102208">
    <property type="term" value="F:2-polyprenyl-6-hydroxyphenol methylase activity"/>
    <property type="evidence" value="ECO:0007669"/>
    <property type="project" value="UniProtKB-EC"/>
</dbReference>
<protein>
    <submittedName>
        <fullName evidence="4">Class I SAM-dependent methyltransferase</fullName>
        <ecNumber evidence="4">2.1.1.222</ecNumber>
        <ecNumber evidence="4">2.1.1.64</ecNumber>
    </submittedName>
</protein>
<evidence type="ECO:0000313" key="4">
    <source>
        <dbReference type="EMBL" id="MFC3811520.1"/>
    </source>
</evidence>
<evidence type="ECO:0000256" key="2">
    <source>
        <dbReference type="ARBA" id="ARBA00022679"/>
    </source>
</evidence>
<evidence type="ECO:0000259" key="3">
    <source>
        <dbReference type="Pfam" id="PF13649"/>
    </source>
</evidence>
<dbReference type="PANTHER" id="PTHR43861">
    <property type="entry name" value="TRANS-ACONITATE 2-METHYLTRANSFERASE-RELATED"/>
    <property type="match status" value="1"/>
</dbReference>
<evidence type="ECO:0000256" key="1">
    <source>
        <dbReference type="ARBA" id="ARBA00022603"/>
    </source>
</evidence>
<dbReference type="CDD" id="cd02440">
    <property type="entry name" value="AdoMet_MTases"/>
    <property type="match status" value="1"/>
</dbReference>
<keyword evidence="1 4" id="KW-0489">Methyltransferase</keyword>
<dbReference type="InterPro" id="IPR041698">
    <property type="entry name" value="Methyltransf_25"/>
</dbReference>
<dbReference type="EC" id="2.1.1.64" evidence="4"/>
<reference evidence="5" key="1">
    <citation type="journal article" date="2019" name="Int. J. Syst. Evol. Microbiol.">
        <title>The Global Catalogue of Microorganisms (GCM) 10K type strain sequencing project: providing services to taxonomists for standard genome sequencing and annotation.</title>
        <authorList>
            <consortium name="The Broad Institute Genomics Platform"/>
            <consortium name="The Broad Institute Genome Sequencing Center for Infectious Disease"/>
            <person name="Wu L."/>
            <person name="Ma J."/>
        </authorList>
    </citation>
    <scope>NUCLEOTIDE SEQUENCE [LARGE SCALE GENOMIC DNA]</scope>
    <source>
        <strain evidence="5">CECT 7956</strain>
    </source>
</reference>
<dbReference type="SUPFAM" id="SSF53335">
    <property type="entry name" value="S-adenosyl-L-methionine-dependent methyltransferases"/>
    <property type="match status" value="1"/>
</dbReference>
<dbReference type="EMBL" id="JBHRYQ010000001">
    <property type="protein sequence ID" value="MFC3811520.1"/>
    <property type="molecule type" value="Genomic_DNA"/>
</dbReference>
<dbReference type="InterPro" id="IPR029063">
    <property type="entry name" value="SAM-dependent_MTases_sf"/>
</dbReference>
<dbReference type="GO" id="GO:0032259">
    <property type="term" value="P:methylation"/>
    <property type="evidence" value="ECO:0007669"/>
    <property type="project" value="UniProtKB-KW"/>
</dbReference>
<keyword evidence="2 4" id="KW-0808">Transferase</keyword>
<dbReference type="RefSeq" id="WP_379838358.1">
    <property type="nucleotide sequence ID" value="NZ_JBHRYQ010000001.1"/>
</dbReference>
<dbReference type="GO" id="GO:0061542">
    <property type="term" value="F:3-demethylubiquinol 3-O-methyltransferase activity"/>
    <property type="evidence" value="ECO:0007669"/>
    <property type="project" value="UniProtKB-EC"/>
</dbReference>
<comment type="caution">
    <text evidence="4">The sequence shown here is derived from an EMBL/GenBank/DDBJ whole genome shotgun (WGS) entry which is preliminary data.</text>
</comment>
<evidence type="ECO:0000313" key="5">
    <source>
        <dbReference type="Proteomes" id="UP001595616"/>
    </source>
</evidence>
<name>A0ABV7YWY6_9BACT</name>
<feature type="domain" description="Methyltransferase" evidence="3">
    <location>
        <begin position="47"/>
        <end position="138"/>
    </location>
</feature>
<sequence>MKAEWFELWFDTPYYHILYKSRGDEEAQKLIDNLEKHLGFKKDWLFCDMACGKGRHSVYLNSKGYDVIGLDLSPNNVWHAQQSENNRLQFFEHDIREVFRENEFDVMLNLFTSFGYFEEQLENQEAVVAMAKNIKPGGTMVIDYMNSRKAIEDFNTHYEKKVNDILFNIDKKIEKGFIFKKISFSDKGEDFSFEERVKLLFLDDFEMFFKAAGLELVNVYGDYQLESYDEHQSDRMVMVCKKTHLGVNISK</sequence>
<proteinExistence type="predicted"/>
<accession>A0ABV7YWY6</accession>
<organism evidence="4 5">
    <name type="scientific">Lacihabitans lacunae</name>
    <dbReference type="NCBI Taxonomy" id="1028214"/>
    <lineage>
        <taxon>Bacteria</taxon>
        <taxon>Pseudomonadati</taxon>
        <taxon>Bacteroidota</taxon>
        <taxon>Cytophagia</taxon>
        <taxon>Cytophagales</taxon>
        <taxon>Leadbetterellaceae</taxon>
        <taxon>Lacihabitans</taxon>
    </lineage>
</organism>
<dbReference type="Pfam" id="PF13649">
    <property type="entry name" value="Methyltransf_25"/>
    <property type="match status" value="1"/>
</dbReference>
<gene>
    <name evidence="4" type="ORF">ACFOOI_12715</name>
</gene>
<dbReference type="EC" id="2.1.1.222" evidence="4"/>
<keyword evidence="5" id="KW-1185">Reference proteome</keyword>
<dbReference type="Gene3D" id="2.20.25.110">
    <property type="entry name" value="S-adenosyl-L-methionine-dependent methyltransferases"/>
    <property type="match status" value="1"/>
</dbReference>